<keyword evidence="2" id="KW-0378">Hydrolase</keyword>
<dbReference type="InterPro" id="IPR000801">
    <property type="entry name" value="Esterase-like"/>
</dbReference>
<dbReference type="Proteomes" id="UP000738431">
    <property type="component" value="Chromosome"/>
</dbReference>
<protein>
    <submittedName>
        <fullName evidence="2">Alpha/beta hydrolase-fold protein</fullName>
    </submittedName>
</protein>
<dbReference type="Gene3D" id="3.40.50.1820">
    <property type="entry name" value="alpha/beta hydrolase"/>
    <property type="match status" value="1"/>
</dbReference>
<reference evidence="2 3" key="1">
    <citation type="submission" date="2021-08" db="EMBL/GenBank/DDBJ databases">
        <authorList>
            <person name="Zhang D."/>
            <person name="Zhang A."/>
            <person name="Wang L."/>
        </authorList>
    </citation>
    <scope>NUCLEOTIDE SEQUENCE [LARGE SCALE GENOMIC DNA]</scope>
    <source>
        <strain evidence="2 3">WL0086</strain>
    </source>
</reference>
<feature type="signal peptide" evidence="1">
    <location>
        <begin position="1"/>
        <end position="23"/>
    </location>
</feature>
<evidence type="ECO:0000256" key="1">
    <source>
        <dbReference type="SAM" id="SignalP"/>
    </source>
</evidence>
<keyword evidence="3" id="KW-1185">Reference proteome</keyword>
<accession>A0ABZ1CCX0</accession>
<dbReference type="GO" id="GO:0016787">
    <property type="term" value="F:hydrolase activity"/>
    <property type="evidence" value="ECO:0007669"/>
    <property type="project" value="UniProtKB-KW"/>
</dbReference>
<evidence type="ECO:0000313" key="2">
    <source>
        <dbReference type="EMBL" id="WRQ89517.1"/>
    </source>
</evidence>
<dbReference type="InterPro" id="IPR029058">
    <property type="entry name" value="AB_hydrolase_fold"/>
</dbReference>
<dbReference type="InterPro" id="IPR050583">
    <property type="entry name" value="Mycobacterial_A85_antigen"/>
</dbReference>
<dbReference type="EMBL" id="CP139781">
    <property type="protein sequence ID" value="WRQ89517.1"/>
    <property type="molecule type" value="Genomic_DNA"/>
</dbReference>
<gene>
    <name evidence="2" type="ORF">K1X11_008850</name>
</gene>
<dbReference type="PANTHER" id="PTHR48098:SF3">
    <property type="entry name" value="IRON(III) ENTEROBACTIN ESTERASE"/>
    <property type="match status" value="1"/>
</dbReference>
<keyword evidence="1" id="KW-0732">Signal</keyword>
<evidence type="ECO:0000313" key="3">
    <source>
        <dbReference type="Proteomes" id="UP000738431"/>
    </source>
</evidence>
<reference evidence="2 3" key="2">
    <citation type="submission" date="2023-12" db="EMBL/GenBank/DDBJ databases">
        <title>Description of an unclassified Opitutus bacterium of Verrucomicrobiota.</title>
        <authorList>
            <person name="Zhang D.-F."/>
        </authorList>
    </citation>
    <scope>NUCLEOTIDE SEQUENCE [LARGE SCALE GENOMIC DNA]</scope>
    <source>
        <strain evidence="2 3">WL0086</strain>
    </source>
</reference>
<dbReference type="Pfam" id="PF00756">
    <property type="entry name" value="Esterase"/>
    <property type="match status" value="1"/>
</dbReference>
<proteinExistence type="predicted"/>
<dbReference type="SUPFAM" id="SSF53474">
    <property type="entry name" value="alpha/beta-Hydrolases"/>
    <property type="match status" value="1"/>
</dbReference>
<name>A0ABZ1CCX0_9BACT</name>
<sequence length="343" mass="38017">MIKFRSLLWVALAALAAPLVSVAHDPAAVMTGDFELTPDSLVQDGVPQGELKGPFEFRSGIITGTVRQYWVFVPAQYDPATPASVLVFQDGHRATHPEGSLRVQNVLTNLIHEGAIPPTIGIFITPGDTRAEFPQDLGWGNPNHRWQEYDVLTADYGRFIIEEMLPLVGQDYNLTDDPEQRAIGGTSSGAICAFTVAWNNPDVFRKVISFIGSYVSIGSRPPEDDPTGAWSPGGQDYPAMIRRLPPKPIKIFFQDGSNDLDNPWGNWFLANQQMVAAINFANQQAERVENGDTPWDPYRNAPTAHVAGVRWQEKHVWTDGEHSDKHGGHLLPDAIRWLWADTD</sequence>
<organism evidence="2 3">
    <name type="scientific">Actomonas aquatica</name>
    <dbReference type="NCBI Taxonomy" id="2866162"/>
    <lineage>
        <taxon>Bacteria</taxon>
        <taxon>Pseudomonadati</taxon>
        <taxon>Verrucomicrobiota</taxon>
        <taxon>Opitutia</taxon>
        <taxon>Opitutales</taxon>
        <taxon>Opitutaceae</taxon>
        <taxon>Actomonas</taxon>
    </lineage>
</organism>
<dbReference type="RefSeq" id="WP_221029795.1">
    <property type="nucleotide sequence ID" value="NZ_CP139781.1"/>
</dbReference>
<dbReference type="PANTHER" id="PTHR48098">
    <property type="entry name" value="ENTEROCHELIN ESTERASE-RELATED"/>
    <property type="match status" value="1"/>
</dbReference>
<feature type="chain" id="PRO_5045112748" evidence="1">
    <location>
        <begin position="24"/>
        <end position="343"/>
    </location>
</feature>